<dbReference type="PANTHER" id="PTHR24221">
    <property type="entry name" value="ATP-BINDING CASSETTE SUB-FAMILY B"/>
    <property type="match status" value="1"/>
</dbReference>
<keyword evidence="5" id="KW-0547">Nucleotide-binding</keyword>
<dbReference type="GO" id="GO:0034040">
    <property type="term" value="F:ATPase-coupled lipid transmembrane transporter activity"/>
    <property type="evidence" value="ECO:0007669"/>
    <property type="project" value="TreeGrafter"/>
</dbReference>
<dbReference type="AlphaFoldDB" id="A0A150NYG9"/>
<dbReference type="PANTHER" id="PTHR24221:SF606">
    <property type="entry name" value="COLICIN V SECRETION-PROCESSING ATP-BINDING PROTEIN"/>
    <property type="match status" value="1"/>
</dbReference>
<comment type="subcellular location">
    <subcellularLocation>
        <location evidence="1">Cell membrane</location>
        <topology evidence="1">Multi-pass membrane protein</topology>
    </subcellularLocation>
</comment>
<dbReference type="PROSITE" id="PS50929">
    <property type="entry name" value="ABC_TM1F"/>
    <property type="match status" value="1"/>
</dbReference>
<dbReference type="Pfam" id="PF00005">
    <property type="entry name" value="ABC_tran"/>
    <property type="match status" value="1"/>
</dbReference>
<evidence type="ECO:0000256" key="8">
    <source>
        <dbReference type="ARBA" id="ARBA00023136"/>
    </source>
</evidence>
<evidence type="ECO:0000256" key="2">
    <source>
        <dbReference type="ARBA" id="ARBA00022448"/>
    </source>
</evidence>
<dbReference type="PROSITE" id="PS50893">
    <property type="entry name" value="ABC_TRANSPORTER_2"/>
    <property type="match status" value="1"/>
</dbReference>
<dbReference type="InterPro" id="IPR039421">
    <property type="entry name" value="Type_1_exporter"/>
</dbReference>
<dbReference type="InterPro" id="IPR011527">
    <property type="entry name" value="ABC1_TM_dom"/>
</dbReference>
<evidence type="ECO:0000256" key="1">
    <source>
        <dbReference type="ARBA" id="ARBA00004651"/>
    </source>
</evidence>
<feature type="transmembrane region" description="Helical" evidence="9">
    <location>
        <begin position="318"/>
        <end position="338"/>
    </location>
</feature>
<dbReference type="InterPro" id="IPR036640">
    <property type="entry name" value="ABC1_TM_sf"/>
</dbReference>
<organism evidence="13 14">
    <name type="scientific">Sorangium cellulosum</name>
    <name type="common">Polyangium cellulosum</name>
    <dbReference type="NCBI Taxonomy" id="56"/>
    <lineage>
        <taxon>Bacteria</taxon>
        <taxon>Pseudomonadati</taxon>
        <taxon>Myxococcota</taxon>
        <taxon>Polyangia</taxon>
        <taxon>Polyangiales</taxon>
        <taxon>Polyangiaceae</taxon>
        <taxon>Sorangium</taxon>
    </lineage>
</organism>
<evidence type="ECO:0000259" key="10">
    <source>
        <dbReference type="PROSITE" id="PS50893"/>
    </source>
</evidence>
<protein>
    <submittedName>
        <fullName evidence="13">Lantibiotic ABC transporter permease</fullName>
    </submittedName>
</protein>
<dbReference type="Pfam" id="PF03412">
    <property type="entry name" value="Peptidase_C39"/>
    <property type="match status" value="1"/>
</dbReference>
<dbReference type="GO" id="GO:0006508">
    <property type="term" value="P:proteolysis"/>
    <property type="evidence" value="ECO:0007669"/>
    <property type="project" value="InterPro"/>
</dbReference>
<dbReference type="SMART" id="SM00382">
    <property type="entry name" value="AAA"/>
    <property type="match status" value="1"/>
</dbReference>
<dbReference type="GO" id="GO:0008233">
    <property type="term" value="F:peptidase activity"/>
    <property type="evidence" value="ECO:0007669"/>
    <property type="project" value="InterPro"/>
</dbReference>
<dbReference type="Pfam" id="PF00664">
    <property type="entry name" value="ABC_membrane"/>
    <property type="match status" value="1"/>
</dbReference>
<reference evidence="13 14" key="1">
    <citation type="submission" date="2014-02" db="EMBL/GenBank/DDBJ databases">
        <title>The small core and large imbalanced accessory genome model reveals a collaborative survival strategy of Sorangium cellulosum strains in nature.</title>
        <authorList>
            <person name="Han K."/>
            <person name="Peng R."/>
            <person name="Blom J."/>
            <person name="Li Y.-Z."/>
        </authorList>
    </citation>
    <scope>NUCLEOTIDE SEQUENCE [LARGE SCALE GENOMIC DNA]</scope>
    <source>
        <strain evidence="13 14">So0157-25</strain>
    </source>
</reference>
<comment type="caution">
    <text evidence="13">The sequence shown here is derived from an EMBL/GenBank/DDBJ whole genome shotgun (WGS) entry which is preliminary data.</text>
</comment>
<feature type="transmembrane region" description="Helical" evidence="9">
    <location>
        <begin position="181"/>
        <end position="205"/>
    </location>
</feature>
<evidence type="ECO:0000259" key="12">
    <source>
        <dbReference type="PROSITE" id="PS50990"/>
    </source>
</evidence>
<name>A0A150NYG9_SORCE</name>
<evidence type="ECO:0000313" key="13">
    <source>
        <dbReference type="EMBL" id="KYF46909.1"/>
    </source>
</evidence>
<dbReference type="PROSITE" id="PS50990">
    <property type="entry name" value="PEPTIDASE_C39"/>
    <property type="match status" value="1"/>
</dbReference>
<keyword evidence="2" id="KW-0813">Transport</keyword>
<evidence type="ECO:0000256" key="7">
    <source>
        <dbReference type="ARBA" id="ARBA00022989"/>
    </source>
</evidence>
<dbReference type="Gene3D" id="1.20.1560.10">
    <property type="entry name" value="ABC transporter type 1, transmembrane domain"/>
    <property type="match status" value="1"/>
</dbReference>
<sequence length="738" mass="79783">MTTAGDAGGLVDRLPALKRLRMTARPRRIPFVQQLSDTECGVACLAMVLAYLGKSVARDEVRAILAAGRDGTSARKIVQAAQHFGLRARAVKLKLEALAHLAPGAILHWDFNHFVVFERLAGRGVDIVDPAVGGRRVPLDEVSRLFTGVALVFEPSERFEPGAAARGRRPVHRVLLASGSWARIFTTSFFLQLLALAFPLLTGAVVDRVVPRADRHLLLVVSVGLASIVCFHFLASMVRSHLLLKLRAVFDARMTASFLDHLISLPYAYFQRRSAGDLLMRLNSNTTIREILTASVLSALLDGAMVLLYLTLLLLVSATLGAVVLALGAIQIAAVLLVRPKQKEINATLLTKQARLQGYQIEMLAGMETLKGMGCEQRAEVHWSDLFVEVLNTSLRGGRLSALSESVSATVSMGAPLIVLLIGASQVLSGELSLGSMLALNTFAVGLLEPLSSLVATAAQLQLLDGYAERIDDVLRAPIEQEPSAARASHELRGAIELDRVSFRYGPLDPLVVDDVSVRVAPGQLVAVVGRSGSGKSTLASLLLGLYAPSSGRVLYDGANLRELELRSVRRQLGIVAQRPYLFGTSIRDNIAFSDPDLPFEAVRRAAERAQIHDEIVKMPMGYETLLLDGGGSLSGGQRQRVALARALVREPAILLLDEATSALDAITERKVQEQLARLRCTRIVIAHRLSTIRDADVILVMDKGTIVERGKHAELLAHQGLYAELIAGQLAAREEAT</sequence>
<dbReference type="GO" id="GO:0140359">
    <property type="term" value="F:ABC-type transporter activity"/>
    <property type="evidence" value="ECO:0007669"/>
    <property type="project" value="InterPro"/>
</dbReference>
<evidence type="ECO:0000256" key="5">
    <source>
        <dbReference type="ARBA" id="ARBA00022741"/>
    </source>
</evidence>
<keyword evidence="6" id="KW-0067">ATP-binding</keyword>
<dbReference type="InterPro" id="IPR003439">
    <property type="entry name" value="ABC_transporter-like_ATP-bd"/>
</dbReference>
<dbReference type="InterPro" id="IPR003593">
    <property type="entry name" value="AAA+_ATPase"/>
</dbReference>
<accession>A0A150NYG9</accession>
<dbReference type="SUPFAM" id="SSF52540">
    <property type="entry name" value="P-loop containing nucleoside triphosphate hydrolases"/>
    <property type="match status" value="1"/>
</dbReference>
<evidence type="ECO:0000256" key="3">
    <source>
        <dbReference type="ARBA" id="ARBA00022475"/>
    </source>
</evidence>
<evidence type="ECO:0000256" key="9">
    <source>
        <dbReference type="SAM" id="Phobius"/>
    </source>
</evidence>
<gene>
    <name evidence="13" type="ORF">BE08_10695</name>
</gene>
<feature type="transmembrane region" description="Helical" evidence="9">
    <location>
        <begin position="217"/>
        <end position="238"/>
    </location>
</feature>
<dbReference type="InterPro" id="IPR005074">
    <property type="entry name" value="Peptidase_C39"/>
</dbReference>
<keyword evidence="7 9" id="KW-1133">Transmembrane helix</keyword>
<dbReference type="FunFam" id="3.40.50.300:FF:000299">
    <property type="entry name" value="ABC transporter ATP-binding protein/permease"/>
    <property type="match status" value="1"/>
</dbReference>
<dbReference type="GO" id="GO:0005886">
    <property type="term" value="C:plasma membrane"/>
    <property type="evidence" value="ECO:0007669"/>
    <property type="project" value="UniProtKB-SubCell"/>
</dbReference>
<dbReference type="InterPro" id="IPR017871">
    <property type="entry name" value="ABC_transporter-like_CS"/>
</dbReference>
<dbReference type="GO" id="GO:0005524">
    <property type="term" value="F:ATP binding"/>
    <property type="evidence" value="ECO:0007669"/>
    <property type="project" value="UniProtKB-KW"/>
</dbReference>
<feature type="transmembrane region" description="Helical" evidence="9">
    <location>
        <begin position="291"/>
        <end position="312"/>
    </location>
</feature>
<evidence type="ECO:0000256" key="6">
    <source>
        <dbReference type="ARBA" id="ARBA00022840"/>
    </source>
</evidence>
<dbReference type="InterPro" id="IPR027417">
    <property type="entry name" value="P-loop_NTPase"/>
</dbReference>
<keyword evidence="3" id="KW-1003">Cell membrane</keyword>
<proteinExistence type="predicted"/>
<dbReference type="Proteomes" id="UP000075420">
    <property type="component" value="Unassembled WGS sequence"/>
</dbReference>
<dbReference type="EMBL" id="JELY01003694">
    <property type="protein sequence ID" value="KYF46909.1"/>
    <property type="molecule type" value="Genomic_DNA"/>
</dbReference>
<feature type="domain" description="Peptidase C39" evidence="12">
    <location>
        <begin position="34"/>
        <end position="153"/>
    </location>
</feature>
<evidence type="ECO:0000259" key="11">
    <source>
        <dbReference type="PROSITE" id="PS50929"/>
    </source>
</evidence>
<dbReference type="Gene3D" id="3.90.70.10">
    <property type="entry name" value="Cysteine proteinases"/>
    <property type="match status" value="1"/>
</dbReference>
<feature type="domain" description="ABC transmembrane type-1" evidence="11">
    <location>
        <begin position="188"/>
        <end position="463"/>
    </location>
</feature>
<feature type="domain" description="ABC transporter" evidence="10">
    <location>
        <begin position="496"/>
        <end position="729"/>
    </location>
</feature>
<dbReference type="PROSITE" id="PS00211">
    <property type="entry name" value="ABC_TRANSPORTER_1"/>
    <property type="match status" value="1"/>
</dbReference>
<evidence type="ECO:0000313" key="14">
    <source>
        <dbReference type="Proteomes" id="UP000075420"/>
    </source>
</evidence>
<dbReference type="Gene3D" id="3.40.50.300">
    <property type="entry name" value="P-loop containing nucleotide triphosphate hydrolases"/>
    <property type="match status" value="1"/>
</dbReference>
<keyword evidence="4 9" id="KW-0812">Transmembrane</keyword>
<keyword evidence="8 9" id="KW-0472">Membrane</keyword>
<dbReference type="SUPFAM" id="SSF90123">
    <property type="entry name" value="ABC transporter transmembrane region"/>
    <property type="match status" value="1"/>
</dbReference>
<dbReference type="GO" id="GO:0016887">
    <property type="term" value="F:ATP hydrolysis activity"/>
    <property type="evidence" value="ECO:0007669"/>
    <property type="project" value="InterPro"/>
</dbReference>
<evidence type="ECO:0000256" key="4">
    <source>
        <dbReference type="ARBA" id="ARBA00022692"/>
    </source>
</evidence>
<dbReference type="CDD" id="cd18779">
    <property type="entry name" value="ABC_6TM_T1SS_like"/>
    <property type="match status" value="1"/>
</dbReference>